<dbReference type="PANTHER" id="PTHR45926">
    <property type="entry name" value="OSJNBA0053K19.4 PROTEIN"/>
    <property type="match status" value="1"/>
</dbReference>
<dbReference type="Pfam" id="PF00439">
    <property type="entry name" value="Bromodomain"/>
    <property type="match status" value="1"/>
</dbReference>
<evidence type="ECO:0000313" key="3">
    <source>
        <dbReference type="EMBL" id="CAB5305080.1"/>
    </source>
</evidence>
<gene>
    <name evidence="3" type="ORF">CHRIB12_LOCUS1167</name>
</gene>
<dbReference type="Proteomes" id="UP000684084">
    <property type="component" value="Unassembled WGS sequence"/>
</dbReference>
<dbReference type="InterPro" id="IPR001487">
    <property type="entry name" value="Bromodomain"/>
</dbReference>
<evidence type="ECO:0000259" key="2">
    <source>
        <dbReference type="PROSITE" id="PS50014"/>
    </source>
</evidence>
<protein>
    <recommendedName>
        <fullName evidence="2">Bromo domain-containing protein</fullName>
    </recommendedName>
</protein>
<evidence type="ECO:0000256" key="1">
    <source>
        <dbReference type="PROSITE-ProRule" id="PRU00035"/>
    </source>
</evidence>
<dbReference type="EMBL" id="CAGKOT010000001">
    <property type="protein sequence ID" value="CAB5305080.1"/>
    <property type="molecule type" value="Genomic_DNA"/>
</dbReference>
<dbReference type="SMART" id="SM00297">
    <property type="entry name" value="BROMO"/>
    <property type="match status" value="1"/>
</dbReference>
<dbReference type="VEuPathDB" id="FungiDB:RhiirFUN_013830"/>
<sequence>MNTSESYSNIENISTSESYPGQNILISYIIKNKKTSYWGFLISYRNIISTLVFSDSWDELDHIWTAHFLYEGKDIPGLKNKVNSEHLRYAKILQIYWKGIINEYKKEKENLVPTAKKIIEIPHSIPADNYFISNNNDYSIPAKDNIEAKNHTVFAKDYSVANNNYSIEAKNHSISDKNHSEISYKNTKLNNFCYDILQKLDEQSNIHPFYKYDEKEVSNKFIKNQMDLFTINSKLENDQYTSTKEFENDIRLIFRNCYTYNDIGSEIYCLGEELESAFNKIWTEKIIFQVKQKEKLKRIRDTSDADLSSELVTKQIRILEQNKDKLVYRQVVNDALLIASAYENLAAGNVIPFIEILKTFLSTRSKMSLFSADEAVLQAIVESLLPLKYRIPELSLVMDGTKLKGSGRFGYSDIFVLKGIGDNNICLELKYISLVNLIKLIKNYKNKFNTNDLENLDKIIEKENEKVLLKRLYSYWSKEYGETKQTTIGEVLDNGVNQLKSYMNVISNGKTINYSSSGIFDERIKITKSTPNKLKGFVILVVGFHRVLWRSVEEIISNYSYDKV</sequence>
<dbReference type="PROSITE" id="PS50014">
    <property type="entry name" value="BROMODOMAIN_2"/>
    <property type="match status" value="1"/>
</dbReference>
<dbReference type="OrthoDB" id="1870062at2759"/>
<accession>A0A916DXX0</accession>
<name>A0A916DXX0_9GLOM</name>
<comment type="caution">
    <text evidence="3">The sequence shown here is derived from an EMBL/GenBank/DDBJ whole genome shotgun (WGS) entry which is preliminary data.</text>
</comment>
<dbReference type="AlphaFoldDB" id="A0A916DXX0"/>
<keyword evidence="1" id="KW-0103">Bromodomain</keyword>
<reference evidence="3" key="1">
    <citation type="submission" date="2020-05" db="EMBL/GenBank/DDBJ databases">
        <authorList>
            <person name="Rincon C."/>
            <person name="Sanders R I."/>
            <person name="Robbins C."/>
            <person name="Chaturvedi A."/>
        </authorList>
    </citation>
    <scope>NUCLEOTIDE SEQUENCE</scope>
    <source>
        <strain evidence="3">CHB12</strain>
    </source>
</reference>
<evidence type="ECO:0000313" key="4">
    <source>
        <dbReference type="Proteomes" id="UP000684084"/>
    </source>
</evidence>
<feature type="domain" description="Bromo" evidence="2">
    <location>
        <begin position="220"/>
        <end position="268"/>
    </location>
</feature>
<organism evidence="3 4">
    <name type="scientific">Rhizophagus irregularis</name>
    <dbReference type="NCBI Taxonomy" id="588596"/>
    <lineage>
        <taxon>Eukaryota</taxon>
        <taxon>Fungi</taxon>
        <taxon>Fungi incertae sedis</taxon>
        <taxon>Mucoromycota</taxon>
        <taxon>Glomeromycotina</taxon>
        <taxon>Glomeromycetes</taxon>
        <taxon>Glomerales</taxon>
        <taxon>Glomeraceae</taxon>
        <taxon>Rhizophagus</taxon>
    </lineage>
</organism>
<proteinExistence type="predicted"/>